<dbReference type="Proteomes" id="UP000694941">
    <property type="component" value="Unplaced"/>
</dbReference>
<dbReference type="PANTHER" id="PTHR22933">
    <property type="entry name" value="FI18007P1-RELATED"/>
    <property type="match status" value="1"/>
</dbReference>
<dbReference type="InterPro" id="IPR036508">
    <property type="entry name" value="Chitin-bd_dom_sf"/>
</dbReference>
<keyword evidence="3" id="KW-1185">Reference proteome</keyword>
<dbReference type="GeneID" id="106469326"/>
<dbReference type="Pfam" id="PF01607">
    <property type="entry name" value="CBM_14"/>
    <property type="match status" value="1"/>
</dbReference>
<sequence>MKTLVVLVCFVVALANAETKRKAYDLPDGVKLLLGKVDTSFVCSNDGYYADVGNKCKIFHVCETVRYPNGQQEIKQSSFMCGNQTVFNQASFTCAFPEESILCKNAPDFFYLNNKLGQVNVPFLDEDDIRRSKPLIPSLSFKPQPQVFRSVGRRG</sequence>
<dbReference type="PROSITE" id="PS50940">
    <property type="entry name" value="CHIT_BIND_II"/>
    <property type="match status" value="1"/>
</dbReference>
<dbReference type="RefSeq" id="XP_013785270.1">
    <property type="nucleotide sequence ID" value="XM_013929816.1"/>
</dbReference>
<dbReference type="InterPro" id="IPR052976">
    <property type="entry name" value="Scoloptoxin-like"/>
</dbReference>
<dbReference type="Gene3D" id="2.170.140.10">
    <property type="entry name" value="Chitin binding domain"/>
    <property type="match status" value="1"/>
</dbReference>
<gene>
    <name evidence="4" type="primary">LOC106469326</name>
</gene>
<reference evidence="4" key="1">
    <citation type="submission" date="2025-08" db="UniProtKB">
        <authorList>
            <consortium name="RefSeq"/>
        </authorList>
    </citation>
    <scope>IDENTIFICATION</scope>
    <source>
        <tissue evidence="4">Muscle</tissue>
    </source>
</reference>
<feature type="signal peptide" evidence="1">
    <location>
        <begin position="1"/>
        <end position="17"/>
    </location>
</feature>
<protein>
    <submittedName>
        <fullName evidence="4">Uncharacterized protein LOC106469326</fullName>
    </submittedName>
</protein>
<evidence type="ECO:0000313" key="4">
    <source>
        <dbReference type="RefSeq" id="XP_013785270.1"/>
    </source>
</evidence>
<proteinExistence type="predicted"/>
<dbReference type="PANTHER" id="PTHR22933:SF43">
    <property type="entry name" value="LP10131P"/>
    <property type="match status" value="1"/>
</dbReference>
<evidence type="ECO:0000259" key="2">
    <source>
        <dbReference type="PROSITE" id="PS50940"/>
    </source>
</evidence>
<feature type="chain" id="PRO_5046411241" evidence="1">
    <location>
        <begin position="18"/>
        <end position="155"/>
    </location>
</feature>
<accession>A0ABM1BN06</accession>
<feature type="domain" description="Chitin-binding type-2" evidence="2">
    <location>
        <begin position="40"/>
        <end position="105"/>
    </location>
</feature>
<dbReference type="SUPFAM" id="SSF57625">
    <property type="entry name" value="Invertebrate chitin-binding proteins"/>
    <property type="match status" value="1"/>
</dbReference>
<organism evidence="3 4">
    <name type="scientific">Limulus polyphemus</name>
    <name type="common">Atlantic horseshoe crab</name>
    <dbReference type="NCBI Taxonomy" id="6850"/>
    <lineage>
        <taxon>Eukaryota</taxon>
        <taxon>Metazoa</taxon>
        <taxon>Ecdysozoa</taxon>
        <taxon>Arthropoda</taxon>
        <taxon>Chelicerata</taxon>
        <taxon>Merostomata</taxon>
        <taxon>Xiphosura</taxon>
        <taxon>Limulidae</taxon>
        <taxon>Limulus</taxon>
    </lineage>
</organism>
<name>A0ABM1BN06_LIMPO</name>
<keyword evidence="1" id="KW-0732">Signal</keyword>
<evidence type="ECO:0000256" key="1">
    <source>
        <dbReference type="SAM" id="SignalP"/>
    </source>
</evidence>
<dbReference type="InterPro" id="IPR002557">
    <property type="entry name" value="Chitin-bd_dom"/>
</dbReference>
<evidence type="ECO:0000313" key="3">
    <source>
        <dbReference type="Proteomes" id="UP000694941"/>
    </source>
</evidence>